<comment type="caution">
    <text evidence="2">The sequence shown here is derived from an EMBL/GenBank/DDBJ whole genome shotgun (WGS) entry which is preliminary data.</text>
</comment>
<dbReference type="AlphaFoldDB" id="W6UQ63"/>
<protein>
    <submittedName>
        <fullName evidence="2">Uncharacterized protein</fullName>
    </submittedName>
</protein>
<name>W6UQ63_ECHGR</name>
<dbReference type="KEGG" id="egl:EGR_01869"/>
<evidence type="ECO:0000313" key="3">
    <source>
        <dbReference type="Proteomes" id="UP000019149"/>
    </source>
</evidence>
<feature type="compositionally biased region" description="Basic and acidic residues" evidence="1">
    <location>
        <begin position="1"/>
        <end position="11"/>
    </location>
</feature>
<dbReference type="CTD" id="36337584"/>
<dbReference type="EMBL" id="APAU02000007">
    <property type="protein sequence ID" value="EUB63378.1"/>
    <property type="molecule type" value="Genomic_DNA"/>
</dbReference>
<evidence type="ECO:0000313" key="2">
    <source>
        <dbReference type="EMBL" id="EUB63378.1"/>
    </source>
</evidence>
<sequence>MHTRHTEELRGYGHGPEASPPGEVKLEALLRTANEKEGKDDFSESSCLDHFL</sequence>
<dbReference type="GeneID" id="36337584"/>
<dbReference type="RefSeq" id="XP_024354574.1">
    <property type="nucleotide sequence ID" value="XM_024491118.1"/>
</dbReference>
<accession>W6UQ63</accession>
<reference evidence="2 3" key="1">
    <citation type="journal article" date="2013" name="Nat. Genet.">
        <title>The genome of the hydatid tapeworm Echinococcus granulosus.</title>
        <authorList>
            <person name="Zheng H."/>
            <person name="Zhang W."/>
            <person name="Zhang L."/>
            <person name="Zhang Z."/>
            <person name="Li J."/>
            <person name="Lu G."/>
            <person name="Zhu Y."/>
            <person name="Wang Y."/>
            <person name="Huang Y."/>
            <person name="Liu J."/>
            <person name="Kang H."/>
            <person name="Chen J."/>
            <person name="Wang L."/>
            <person name="Chen A."/>
            <person name="Yu S."/>
            <person name="Gao Z."/>
            <person name="Jin L."/>
            <person name="Gu W."/>
            <person name="Wang Z."/>
            <person name="Zhao L."/>
            <person name="Shi B."/>
            <person name="Wen H."/>
            <person name="Lin R."/>
            <person name="Jones M.K."/>
            <person name="Brejova B."/>
            <person name="Vinar T."/>
            <person name="Zhao G."/>
            <person name="McManus D.P."/>
            <person name="Chen Z."/>
            <person name="Zhou Y."/>
            <person name="Wang S."/>
        </authorList>
    </citation>
    <scope>NUCLEOTIDE SEQUENCE [LARGE SCALE GENOMIC DNA]</scope>
</reference>
<organism evidence="2 3">
    <name type="scientific">Echinococcus granulosus</name>
    <name type="common">Hydatid tapeworm</name>
    <dbReference type="NCBI Taxonomy" id="6210"/>
    <lineage>
        <taxon>Eukaryota</taxon>
        <taxon>Metazoa</taxon>
        <taxon>Spiralia</taxon>
        <taxon>Lophotrochozoa</taxon>
        <taxon>Platyhelminthes</taxon>
        <taxon>Cestoda</taxon>
        <taxon>Eucestoda</taxon>
        <taxon>Cyclophyllidea</taxon>
        <taxon>Taeniidae</taxon>
        <taxon>Echinococcus</taxon>
        <taxon>Echinococcus granulosus group</taxon>
    </lineage>
</organism>
<evidence type="ECO:0000256" key="1">
    <source>
        <dbReference type="SAM" id="MobiDB-lite"/>
    </source>
</evidence>
<keyword evidence="3" id="KW-1185">Reference proteome</keyword>
<dbReference type="Proteomes" id="UP000019149">
    <property type="component" value="Unassembled WGS sequence"/>
</dbReference>
<feature type="region of interest" description="Disordered" evidence="1">
    <location>
        <begin position="1"/>
        <end position="23"/>
    </location>
</feature>
<proteinExistence type="predicted"/>
<gene>
    <name evidence="2" type="ORF">EGR_01869</name>
</gene>